<dbReference type="Pfam" id="PF02467">
    <property type="entry name" value="Whib"/>
    <property type="match status" value="1"/>
</dbReference>
<keyword evidence="3" id="KW-1185">Reference proteome</keyword>
<evidence type="ECO:0000259" key="1">
    <source>
        <dbReference type="PROSITE" id="PS51674"/>
    </source>
</evidence>
<dbReference type="RefSeq" id="WP_003979860.1">
    <property type="nucleotide sequence ID" value="NZ_CP043497.1"/>
</dbReference>
<dbReference type="InterPro" id="IPR036388">
    <property type="entry name" value="WH-like_DNA-bd_sf"/>
</dbReference>
<accession>A0ABY3Z6F5</accession>
<gene>
    <name evidence="2" type="ORF">SRIMR7_23370</name>
</gene>
<reference evidence="2 3" key="1">
    <citation type="submission" date="2022-03" db="EMBL/GenBank/DDBJ databases">
        <title>Complete genome of Streptomyces rimosus ssp. rimosus R7 (=ATCC 10970).</title>
        <authorList>
            <person name="Beganovic S."/>
            <person name="Ruckert C."/>
            <person name="Busche T."/>
            <person name="Kalinowski J."/>
            <person name="Wittmann C."/>
        </authorList>
    </citation>
    <scope>NUCLEOTIDE SEQUENCE [LARGE SCALE GENOMIC DNA]</scope>
    <source>
        <strain evidence="2 3">R7</strain>
    </source>
</reference>
<dbReference type="InterPro" id="IPR034768">
    <property type="entry name" value="4FE4S_WBL"/>
</dbReference>
<dbReference type="PROSITE" id="PS51674">
    <property type="entry name" value="4FE4S_WBL"/>
    <property type="match status" value="1"/>
</dbReference>
<sequence>MAAPITHPDFLAGTTARTPCALQPIRFHASDEDAVDLCLDCPLMLACRQWARQHRAVGVWGAETTAERTAAGCPPETEPEPEDIRPVCGTEAGAQWHRRYDPDGPCPACRNAARSAMRRRNRERDAALGAVWPPRLPEQEQKILEAFAAGMDRAAIGRRFRLKRKTVATYLYRIRRRLRTDEAGLVAAAQAAGLLPAARREFGEAA</sequence>
<dbReference type="SUPFAM" id="SSF46894">
    <property type="entry name" value="C-terminal effector domain of the bipartite response regulators"/>
    <property type="match status" value="1"/>
</dbReference>
<feature type="domain" description="4Fe-4S Wbl-type" evidence="1">
    <location>
        <begin position="2"/>
        <end position="70"/>
    </location>
</feature>
<organism evidence="2 3">
    <name type="scientific">Streptomyces rimosus subsp. rimosus</name>
    <dbReference type="NCBI Taxonomy" id="132474"/>
    <lineage>
        <taxon>Bacteria</taxon>
        <taxon>Bacillati</taxon>
        <taxon>Actinomycetota</taxon>
        <taxon>Actinomycetes</taxon>
        <taxon>Kitasatosporales</taxon>
        <taxon>Streptomycetaceae</taxon>
        <taxon>Streptomyces</taxon>
    </lineage>
</organism>
<dbReference type="InterPro" id="IPR016032">
    <property type="entry name" value="Sig_transdc_resp-reg_C-effctor"/>
</dbReference>
<dbReference type="GeneID" id="66855789"/>
<protein>
    <submittedName>
        <fullName evidence="2">Bacterial regulatory protein, LuxR family</fullName>
    </submittedName>
</protein>
<name>A0ABY3Z6F5_STRRM</name>
<dbReference type="EMBL" id="CP094298">
    <property type="protein sequence ID" value="UNZ05100.1"/>
    <property type="molecule type" value="Genomic_DNA"/>
</dbReference>
<dbReference type="Proteomes" id="UP000829494">
    <property type="component" value="Chromosome"/>
</dbReference>
<evidence type="ECO:0000313" key="2">
    <source>
        <dbReference type="EMBL" id="UNZ05100.1"/>
    </source>
</evidence>
<proteinExistence type="predicted"/>
<dbReference type="Gene3D" id="1.10.10.10">
    <property type="entry name" value="Winged helix-like DNA-binding domain superfamily/Winged helix DNA-binding domain"/>
    <property type="match status" value="1"/>
</dbReference>
<dbReference type="InterPro" id="IPR000792">
    <property type="entry name" value="Tscrpt_reg_LuxR_C"/>
</dbReference>
<dbReference type="Pfam" id="PF00196">
    <property type="entry name" value="GerE"/>
    <property type="match status" value="1"/>
</dbReference>
<dbReference type="SMART" id="SM00421">
    <property type="entry name" value="HTH_LUXR"/>
    <property type="match status" value="1"/>
</dbReference>
<evidence type="ECO:0000313" key="3">
    <source>
        <dbReference type="Proteomes" id="UP000829494"/>
    </source>
</evidence>